<dbReference type="InterPro" id="IPR014757">
    <property type="entry name" value="Tscrpt_reg_IclR_C"/>
</dbReference>
<protein>
    <submittedName>
        <fullName evidence="6">IclR family transcriptional regulator</fullName>
    </submittedName>
</protein>
<dbReference type="EMBL" id="JBHRZT010000068">
    <property type="protein sequence ID" value="MFC3885135.1"/>
    <property type="molecule type" value="Genomic_DNA"/>
</dbReference>
<dbReference type="SMART" id="SM00346">
    <property type="entry name" value="HTH_ICLR"/>
    <property type="match status" value="1"/>
</dbReference>
<dbReference type="InterPro" id="IPR005471">
    <property type="entry name" value="Tscrpt_reg_IclR_N"/>
</dbReference>
<organism evidence="6 7">
    <name type="scientific">Bacillus songklensis</name>
    <dbReference type="NCBI Taxonomy" id="1069116"/>
    <lineage>
        <taxon>Bacteria</taxon>
        <taxon>Bacillati</taxon>
        <taxon>Bacillota</taxon>
        <taxon>Bacilli</taxon>
        <taxon>Bacillales</taxon>
        <taxon>Bacillaceae</taxon>
        <taxon>Bacillus</taxon>
    </lineage>
</organism>
<keyword evidence="1" id="KW-0805">Transcription regulation</keyword>
<dbReference type="InterPro" id="IPR050707">
    <property type="entry name" value="HTH_MetabolicPath_Reg"/>
</dbReference>
<dbReference type="PANTHER" id="PTHR30136">
    <property type="entry name" value="HELIX-TURN-HELIX TRANSCRIPTIONAL REGULATOR, ICLR FAMILY"/>
    <property type="match status" value="1"/>
</dbReference>
<dbReference type="Proteomes" id="UP001595752">
    <property type="component" value="Unassembled WGS sequence"/>
</dbReference>
<evidence type="ECO:0000313" key="6">
    <source>
        <dbReference type="EMBL" id="MFC3885135.1"/>
    </source>
</evidence>
<comment type="caution">
    <text evidence="6">The sequence shown here is derived from an EMBL/GenBank/DDBJ whole genome shotgun (WGS) entry which is preliminary data.</text>
</comment>
<feature type="domain" description="IclR-ED" evidence="5">
    <location>
        <begin position="74"/>
        <end position="255"/>
    </location>
</feature>
<dbReference type="SUPFAM" id="SSF46785">
    <property type="entry name" value="Winged helix' DNA-binding domain"/>
    <property type="match status" value="1"/>
</dbReference>
<keyword evidence="7" id="KW-1185">Reference proteome</keyword>
<dbReference type="PROSITE" id="PS51077">
    <property type="entry name" value="HTH_ICLR"/>
    <property type="match status" value="1"/>
</dbReference>
<dbReference type="Pfam" id="PF01614">
    <property type="entry name" value="IclR_C"/>
    <property type="match status" value="1"/>
</dbReference>
<name>A0ABV8B6Y3_9BACI</name>
<evidence type="ECO:0000259" key="4">
    <source>
        <dbReference type="PROSITE" id="PS51077"/>
    </source>
</evidence>
<feature type="domain" description="HTH iclR-type" evidence="4">
    <location>
        <begin position="11"/>
        <end position="73"/>
    </location>
</feature>
<evidence type="ECO:0000313" key="7">
    <source>
        <dbReference type="Proteomes" id="UP001595752"/>
    </source>
</evidence>
<accession>A0ABV8B6Y3</accession>
<dbReference type="InterPro" id="IPR036390">
    <property type="entry name" value="WH_DNA-bd_sf"/>
</dbReference>
<dbReference type="RefSeq" id="WP_377917246.1">
    <property type="nucleotide sequence ID" value="NZ_JBHRZT010000068.1"/>
</dbReference>
<proteinExistence type="predicted"/>
<dbReference type="InterPro" id="IPR029016">
    <property type="entry name" value="GAF-like_dom_sf"/>
</dbReference>
<reference evidence="7" key="1">
    <citation type="journal article" date="2019" name="Int. J. Syst. Evol. Microbiol.">
        <title>The Global Catalogue of Microorganisms (GCM) 10K type strain sequencing project: providing services to taxonomists for standard genome sequencing and annotation.</title>
        <authorList>
            <consortium name="The Broad Institute Genomics Platform"/>
            <consortium name="The Broad Institute Genome Sequencing Center for Infectious Disease"/>
            <person name="Wu L."/>
            <person name="Ma J."/>
        </authorList>
    </citation>
    <scope>NUCLEOTIDE SEQUENCE [LARGE SCALE GENOMIC DNA]</scope>
    <source>
        <strain evidence="7">CCUG 61889</strain>
    </source>
</reference>
<evidence type="ECO:0000256" key="2">
    <source>
        <dbReference type="ARBA" id="ARBA00023125"/>
    </source>
</evidence>
<dbReference type="Pfam" id="PF09339">
    <property type="entry name" value="HTH_IclR"/>
    <property type="match status" value="1"/>
</dbReference>
<sequence length="258" mass="28900">MGTSTNQDYLLSSVKNALRLLRSFSMDEPEKKVTDLAASLGLGKSTVSRLLATLASEGFVIKDPETQKYRLGLSILNLNTIVTSTLEINRESQPVLQQLVNEIGETTHIAVLEEMDVVYLNRVECKHPVQILSHVGRRNPLHCTSSGKTILAYQEEEMIERFIEKGLHKYTSNTIVDPVDFRSTLKTVQEQGYAISTEELREGVASIAAPIRDYTGKVIYAVSVVGPVHRMDPYEPSIINKVKRAANEISERLGYWKH</sequence>
<keyword evidence="2" id="KW-0238">DNA-binding</keyword>
<gene>
    <name evidence="6" type="ORF">ACFOU2_17335</name>
</gene>
<dbReference type="SUPFAM" id="SSF55781">
    <property type="entry name" value="GAF domain-like"/>
    <property type="match status" value="1"/>
</dbReference>
<evidence type="ECO:0000256" key="3">
    <source>
        <dbReference type="ARBA" id="ARBA00023163"/>
    </source>
</evidence>
<dbReference type="CDD" id="cd00090">
    <property type="entry name" value="HTH_ARSR"/>
    <property type="match status" value="1"/>
</dbReference>
<evidence type="ECO:0000256" key="1">
    <source>
        <dbReference type="ARBA" id="ARBA00023015"/>
    </source>
</evidence>
<evidence type="ECO:0000259" key="5">
    <source>
        <dbReference type="PROSITE" id="PS51078"/>
    </source>
</evidence>
<dbReference type="Gene3D" id="1.10.10.10">
    <property type="entry name" value="Winged helix-like DNA-binding domain superfamily/Winged helix DNA-binding domain"/>
    <property type="match status" value="1"/>
</dbReference>
<dbReference type="Gene3D" id="3.30.450.40">
    <property type="match status" value="1"/>
</dbReference>
<dbReference type="PANTHER" id="PTHR30136:SF24">
    <property type="entry name" value="HTH-TYPE TRANSCRIPTIONAL REPRESSOR ALLR"/>
    <property type="match status" value="1"/>
</dbReference>
<dbReference type="InterPro" id="IPR036388">
    <property type="entry name" value="WH-like_DNA-bd_sf"/>
</dbReference>
<keyword evidence="3" id="KW-0804">Transcription</keyword>
<dbReference type="InterPro" id="IPR011991">
    <property type="entry name" value="ArsR-like_HTH"/>
</dbReference>
<dbReference type="PROSITE" id="PS51078">
    <property type="entry name" value="ICLR_ED"/>
    <property type="match status" value="1"/>
</dbReference>